<proteinExistence type="predicted"/>
<accession>A0A4Z2GCZ3</accession>
<comment type="caution">
    <text evidence="1">The sequence shown here is derived from an EMBL/GenBank/DDBJ whole genome shotgun (WGS) entry which is preliminary data.</text>
</comment>
<dbReference type="EMBL" id="SRLO01000582">
    <property type="protein sequence ID" value="TNN51446.1"/>
    <property type="molecule type" value="Genomic_DNA"/>
</dbReference>
<gene>
    <name evidence="1" type="ORF">EYF80_038358</name>
</gene>
<dbReference type="AlphaFoldDB" id="A0A4Z2GCZ3"/>
<name>A0A4Z2GCZ3_9TELE</name>
<reference evidence="1 2" key="1">
    <citation type="submission" date="2019-03" db="EMBL/GenBank/DDBJ databases">
        <title>First draft genome of Liparis tanakae, snailfish: a comprehensive survey of snailfish specific genes.</title>
        <authorList>
            <person name="Kim W."/>
            <person name="Song I."/>
            <person name="Jeong J.-H."/>
            <person name="Kim D."/>
            <person name="Kim S."/>
            <person name="Ryu S."/>
            <person name="Song J.Y."/>
            <person name="Lee S.K."/>
        </authorList>
    </citation>
    <scope>NUCLEOTIDE SEQUENCE [LARGE SCALE GENOMIC DNA]</scope>
    <source>
        <tissue evidence="1">Muscle</tissue>
    </source>
</reference>
<keyword evidence="2" id="KW-1185">Reference proteome</keyword>
<organism evidence="1 2">
    <name type="scientific">Liparis tanakae</name>
    <name type="common">Tanaka's snailfish</name>
    <dbReference type="NCBI Taxonomy" id="230148"/>
    <lineage>
        <taxon>Eukaryota</taxon>
        <taxon>Metazoa</taxon>
        <taxon>Chordata</taxon>
        <taxon>Craniata</taxon>
        <taxon>Vertebrata</taxon>
        <taxon>Euteleostomi</taxon>
        <taxon>Actinopterygii</taxon>
        <taxon>Neopterygii</taxon>
        <taxon>Teleostei</taxon>
        <taxon>Neoteleostei</taxon>
        <taxon>Acanthomorphata</taxon>
        <taxon>Eupercaria</taxon>
        <taxon>Perciformes</taxon>
        <taxon>Cottioidei</taxon>
        <taxon>Cottales</taxon>
        <taxon>Liparidae</taxon>
        <taxon>Liparis</taxon>
    </lineage>
</organism>
<dbReference type="Proteomes" id="UP000314294">
    <property type="component" value="Unassembled WGS sequence"/>
</dbReference>
<evidence type="ECO:0000313" key="2">
    <source>
        <dbReference type="Proteomes" id="UP000314294"/>
    </source>
</evidence>
<evidence type="ECO:0000313" key="1">
    <source>
        <dbReference type="EMBL" id="TNN51446.1"/>
    </source>
</evidence>
<sequence>MSFITTPTVLFLGHFDENNRNMYSAGVSGSISIRKARGANSTSFVLPNHFFNGVSCCDEGQSPALPPRCASLSVLQNTNTHQGSVTLPEVSLNDIFIYHREPHRADRNTTRLLTPPSLQLCCPFYTGSIGC</sequence>
<protein>
    <submittedName>
        <fullName evidence="1">Uncharacterized protein</fullName>
    </submittedName>
</protein>